<dbReference type="InterPro" id="IPR006664">
    <property type="entry name" value="OMP_bac"/>
</dbReference>
<dbReference type="InterPro" id="IPR011042">
    <property type="entry name" value="6-blade_b-propeller_TolB-like"/>
</dbReference>
<dbReference type="PROSITE" id="PS51123">
    <property type="entry name" value="OMPA_2"/>
    <property type="match status" value="1"/>
</dbReference>
<accession>A0A918SE10</accession>
<dbReference type="AlphaFoldDB" id="A0A918SE10"/>
<dbReference type="PANTHER" id="PTHR30329">
    <property type="entry name" value="STATOR ELEMENT OF FLAGELLAR MOTOR COMPLEX"/>
    <property type="match status" value="1"/>
</dbReference>
<dbReference type="CDD" id="cd07185">
    <property type="entry name" value="OmpA_C-like"/>
    <property type="match status" value="1"/>
</dbReference>
<organism evidence="6 7">
    <name type="scientific">Salinimicrobium marinum</name>
    <dbReference type="NCBI Taxonomy" id="680283"/>
    <lineage>
        <taxon>Bacteria</taxon>
        <taxon>Pseudomonadati</taxon>
        <taxon>Bacteroidota</taxon>
        <taxon>Flavobacteriia</taxon>
        <taxon>Flavobacteriales</taxon>
        <taxon>Flavobacteriaceae</taxon>
        <taxon>Salinimicrobium</taxon>
    </lineage>
</organism>
<dbReference type="SUPFAM" id="SSF48452">
    <property type="entry name" value="TPR-like"/>
    <property type="match status" value="1"/>
</dbReference>
<dbReference type="GO" id="GO:0009279">
    <property type="term" value="C:cell outer membrane"/>
    <property type="evidence" value="ECO:0007669"/>
    <property type="project" value="UniProtKB-SubCell"/>
</dbReference>
<dbReference type="Proteomes" id="UP000610456">
    <property type="component" value="Unassembled WGS sequence"/>
</dbReference>
<keyword evidence="3" id="KW-0998">Cell outer membrane</keyword>
<dbReference type="InterPro" id="IPR050330">
    <property type="entry name" value="Bact_OuterMem_StrucFunc"/>
</dbReference>
<dbReference type="SUPFAM" id="SSF82171">
    <property type="entry name" value="DPP6 N-terminal domain-like"/>
    <property type="match status" value="1"/>
</dbReference>
<dbReference type="PANTHER" id="PTHR30329:SF21">
    <property type="entry name" value="LIPOPROTEIN YIAD-RELATED"/>
    <property type="match status" value="1"/>
</dbReference>
<gene>
    <name evidence="6" type="ORF">GCM10007103_16390</name>
</gene>
<dbReference type="InterPro" id="IPR006665">
    <property type="entry name" value="OmpA-like"/>
</dbReference>
<dbReference type="InterPro" id="IPR011659">
    <property type="entry name" value="WD40"/>
</dbReference>
<dbReference type="InterPro" id="IPR036737">
    <property type="entry name" value="OmpA-like_sf"/>
</dbReference>
<reference evidence="6" key="2">
    <citation type="submission" date="2020-09" db="EMBL/GenBank/DDBJ databases">
        <authorList>
            <person name="Sun Q."/>
            <person name="Kim S."/>
        </authorList>
    </citation>
    <scope>NUCLEOTIDE SEQUENCE</scope>
    <source>
        <strain evidence="6">KCTC 12719</strain>
    </source>
</reference>
<dbReference type="Gene3D" id="2.120.10.30">
    <property type="entry name" value="TolB, C-terminal domain"/>
    <property type="match status" value="1"/>
</dbReference>
<dbReference type="Gene3D" id="1.25.40.10">
    <property type="entry name" value="Tetratricopeptide repeat domain"/>
    <property type="match status" value="1"/>
</dbReference>
<evidence type="ECO:0000313" key="7">
    <source>
        <dbReference type="Proteomes" id="UP000610456"/>
    </source>
</evidence>
<comment type="subcellular location">
    <subcellularLocation>
        <location evidence="1">Cell outer membrane</location>
    </subcellularLocation>
</comment>
<feature type="domain" description="OmpA-like" evidence="5">
    <location>
        <begin position="504"/>
        <end position="625"/>
    </location>
</feature>
<dbReference type="Pfam" id="PF07676">
    <property type="entry name" value="PD40"/>
    <property type="match status" value="2"/>
</dbReference>
<evidence type="ECO:0000256" key="3">
    <source>
        <dbReference type="ARBA" id="ARBA00023237"/>
    </source>
</evidence>
<dbReference type="InterPro" id="IPR011990">
    <property type="entry name" value="TPR-like_helical_dom_sf"/>
</dbReference>
<proteinExistence type="predicted"/>
<evidence type="ECO:0000259" key="5">
    <source>
        <dbReference type="PROSITE" id="PS51123"/>
    </source>
</evidence>
<evidence type="ECO:0000256" key="1">
    <source>
        <dbReference type="ARBA" id="ARBA00004442"/>
    </source>
</evidence>
<name>A0A918SE10_9FLAO</name>
<dbReference type="SUPFAM" id="SSF103088">
    <property type="entry name" value="OmpA-like"/>
    <property type="match status" value="1"/>
</dbReference>
<dbReference type="EMBL" id="BMXB01000004">
    <property type="protein sequence ID" value="GHA35520.1"/>
    <property type="molecule type" value="Genomic_DNA"/>
</dbReference>
<dbReference type="Pfam" id="PF00691">
    <property type="entry name" value="OmpA"/>
    <property type="match status" value="1"/>
</dbReference>
<dbReference type="SUPFAM" id="SSF49464">
    <property type="entry name" value="Carboxypeptidase regulatory domain-like"/>
    <property type="match status" value="1"/>
</dbReference>
<evidence type="ECO:0000256" key="2">
    <source>
        <dbReference type="ARBA" id="ARBA00023136"/>
    </source>
</evidence>
<dbReference type="Gene3D" id="3.30.1330.60">
    <property type="entry name" value="OmpA-like domain"/>
    <property type="match status" value="1"/>
</dbReference>
<dbReference type="RefSeq" id="WP_189604233.1">
    <property type="nucleotide sequence ID" value="NZ_BMXB01000004.1"/>
</dbReference>
<keyword evidence="2 4" id="KW-0472">Membrane</keyword>
<dbReference type="Gene3D" id="2.60.40.1120">
    <property type="entry name" value="Carboxypeptidase-like, regulatory domain"/>
    <property type="match status" value="1"/>
</dbReference>
<reference evidence="6" key="1">
    <citation type="journal article" date="2014" name="Int. J. Syst. Evol. Microbiol.">
        <title>Complete genome sequence of Corynebacterium casei LMG S-19264T (=DSM 44701T), isolated from a smear-ripened cheese.</title>
        <authorList>
            <consortium name="US DOE Joint Genome Institute (JGI-PGF)"/>
            <person name="Walter F."/>
            <person name="Albersmeier A."/>
            <person name="Kalinowski J."/>
            <person name="Ruckert C."/>
        </authorList>
    </citation>
    <scope>NUCLEOTIDE SEQUENCE</scope>
    <source>
        <strain evidence="6">KCTC 12719</strain>
    </source>
</reference>
<protein>
    <submittedName>
        <fullName evidence="6">Cell envelope biogenesis protein OmpA</fullName>
    </submittedName>
</protein>
<dbReference type="PRINTS" id="PR01021">
    <property type="entry name" value="OMPADOMAIN"/>
</dbReference>
<evidence type="ECO:0000313" key="6">
    <source>
        <dbReference type="EMBL" id="GHA35520.1"/>
    </source>
</evidence>
<keyword evidence="7" id="KW-1185">Reference proteome</keyword>
<dbReference type="InterPro" id="IPR008969">
    <property type="entry name" value="CarboxyPept-like_regulatory"/>
</dbReference>
<sequence>MNKNYFLLFIFICQSFVFSAQSGKQKKADRLYENFAYTKAIDVYRELLEKEYNKDYNQRKLADSYLQLRDPERAVALYAEVVQQPEISPEYYYKYAQVLRGVREYEESRNWLQKYQQEGKNLNLVKNHLNEDEINIFPGLETFRVLPVQFNSGFSDFGAYENKGVIYFTSARAKGAKNPKIYDWNGEPFLDVYTSSKSDTVQSLSGDVNSIRHEGPLVISEDGKTMYFTRNNYINNKNGKKDKDNVNHLKIYKASLVDGNWTNIHELPFNNNNYSVGHPALSKDGKMLYFASEAPGGFGGSDLYKVNIENDIFGTPENLGPHINTAGNEVFPFASEDAKLYFSSDGHKGFGMLDIFVIDLESQKNLYNLGEPVNSNLDDFSFSVSSEETSEGFIASNRPGGQGGDDIYKMKMLAPLMLKGTVTDSINGKPIAKATIRLMDENSNQIAFLETDSLGFYQKEIRRDFMYPIEAKHIKYDQKSGTVNSFNMDEQTELIYDIELSPINDVEYLAEINKIYFDFDRHNIRADAAAELDKLVNLMKHEYPGLVIEIGSHTDFRGSIEYNRKLADRRALSTYNYLISKGISPKRIVTYKGYGELEPDVDCDTCSEKQHQLNRRSIFNVVRME</sequence>
<comment type="caution">
    <text evidence="6">The sequence shown here is derived from an EMBL/GenBank/DDBJ whole genome shotgun (WGS) entry which is preliminary data.</text>
</comment>
<evidence type="ECO:0000256" key="4">
    <source>
        <dbReference type="PROSITE-ProRule" id="PRU00473"/>
    </source>
</evidence>